<name>M2Z6R6_PSEFD</name>
<feature type="compositionally biased region" description="Basic and acidic residues" evidence="1">
    <location>
        <begin position="16"/>
        <end position="26"/>
    </location>
</feature>
<dbReference type="PANTHER" id="PTHR45824">
    <property type="entry name" value="GH16843P"/>
    <property type="match status" value="1"/>
</dbReference>
<dbReference type="HOGENOM" id="CLU_014001_1_2_1"/>
<reference evidence="3 4" key="1">
    <citation type="journal article" date="2012" name="PLoS Pathog.">
        <title>Diverse lifestyles and strategies of plant pathogenesis encoded in the genomes of eighteen Dothideomycetes fungi.</title>
        <authorList>
            <person name="Ohm R.A."/>
            <person name="Feau N."/>
            <person name="Henrissat B."/>
            <person name="Schoch C.L."/>
            <person name="Horwitz B.A."/>
            <person name="Barry K.W."/>
            <person name="Condon B.J."/>
            <person name="Copeland A.C."/>
            <person name="Dhillon B."/>
            <person name="Glaser F."/>
            <person name="Hesse C.N."/>
            <person name="Kosti I."/>
            <person name="LaButti K."/>
            <person name="Lindquist E.A."/>
            <person name="Lucas S."/>
            <person name="Salamov A.A."/>
            <person name="Bradshaw R.E."/>
            <person name="Ciuffetti L."/>
            <person name="Hamelin R.C."/>
            <person name="Kema G.H.J."/>
            <person name="Lawrence C."/>
            <person name="Scott J.A."/>
            <person name="Spatafora J.W."/>
            <person name="Turgeon B.G."/>
            <person name="de Wit P.J.G.M."/>
            <person name="Zhong S."/>
            <person name="Goodwin S.B."/>
            <person name="Grigoriev I.V."/>
        </authorList>
    </citation>
    <scope>NUCLEOTIDE SEQUENCE [LARGE SCALE GENOMIC DNA]</scope>
    <source>
        <strain evidence="3 4">CIRAD86</strain>
    </source>
</reference>
<dbReference type="Gene3D" id="3.40.525.10">
    <property type="entry name" value="CRAL-TRIO lipid binding domain"/>
    <property type="match status" value="1"/>
</dbReference>
<dbReference type="CDD" id="cd00170">
    <property type="entry name" value="SEC14"/>
    <property type="match status" value="1"/>
</dbReference>
<dbReference type="InterPro" id="IPR011074">
    <property type="entry name" value="CRAL/TRIO_N_dom"/>
</dbReference>
<dbReference type="eggNOG" id="KOG1470">
    <property type="taxonomic scope" value="Eukaryota"/>
</dbReference>
<dbReference type="SMART" id="SM01100">
    <property type="entry name" value="CRAL_TRIO_N"/>
    <property type="match status" value="1"/>
</dbReference>
<dbReference type="Pfam" id="PF03765">
    <property type="entry name" value="CRAL_TRIO_N"/>
    <property type="match status" value="1"/>
</dbReference>
<feature type="domain" description="CRAL-TRIO" evidence="2">
    <location>
        <begin position="203"/>
        <end position="343"/>
    </location>
</feature>
<dbReference type="Proteomes" id="UP000016932">
    <property type="component" value="Unassembled WGS sequence"/>
</dbReference>
<feature type="region of interest" description="Disordered" evidence="1">
    <location>
        <begin position="390"/>
        <end position="432"/>
    </location>
</feature>
<evidence type="ECO:0000313" key="3">
    <source>
        <dbReference type="EMBL" id="EME85470.1"/>
    </source>
</evidence>
<dbReference type="AlphaFoldDB" id="M2Z6R6"/>
<feature type="compositionally biased region" description="Low complexity" evidence="1">
    <location>
        <begin position="412"/>
        <end position="426"/>
    </location>
</feature>
<dbReference type="Pfam" id="PF00650">
    <property type="entry name" value="CRAL_TRIO"/>
    <property type="match status" value="1"/>
</dbReference>
<keyword evidence="4" id="KW-1185">Reference proteome</keyword>
<dbReference type="GO" id="GO:0008526">
    <property type="term" value="F:phosphatidylinositol transfer activity"/>
    <property type="evidence" value="ECO:0007669"/>
    <property type="project" value="TreeGrafter"/>
</dbReference>
<dbReference type="PROSITE" id="PS50191">
    <property type="entry name" value="CRAL_TRIO"/>
    <property type="match status" value="1"/>
</dbReference>
<accession>M2Z6R6</accession>
<dbReference type="PANTHER" id="PTHR45824:SF29">
    <property type="entry name" value="GH16843P"/>
    <property type="match status" value="1"/>
</dbReference>
<proteinExistence type="predicted"/>
<dbReference type="SUPFAM" id="SSF52087">
    <property type="entry name" value="CRAL/TRIO domain"/>
    <property type="match status" value="1"/>
</dbReference>
<dbReference type="GeneID" id="19331510"/>
<dbReference type="OrthoDB" id="75724at2759"/>
<evidence type="ECO:0000313" key="4">
    <source>
        <dbReference type="Proteomes" id="UP000016932"/>
    </source>
</evidence>
<dbReference type="EMBL" id="KB446556">
    <property type="protein sequence ID" value="EME85470.1"/>
    <property type="molecule type" value="Genomic_DNA"/>
</dbReference>
<evidence type="ECO:0000256" key="1">
    <source>
        <dbReference type="SAM" id="MobiDB-lite"/>
    </source>
</evidence>
<dbReference type="InterPro" id="IPR036273">
    <property type="entry name" value="CRAL/TRIO_N_dom_sf"/>
</dbReference>
<protein>
    <recommendedName>
        <fullName evidence="2">CRAL-TRIO domain-containing protein</fullName>
    </recommendedName>
</protein>
<feature type="compositionally biased region" description="Low complexity" evidence="1">
    <location>
        <begin position="43"/>
        <end position="56"/>
    </location>
</feature>
<dbReference type="InterPro" id="IPR001251">
    <property type="entry name" value="CRAL-TRIO_dom"/>
</dbReference>
<dbReference type="InterPro" id="IPR052578">
    <property type="entry name" value="PI_Transfer_CRAL-TRIO"/>
</dbReference>
<evidence type="ECO:0000259" key="2">
    <source>
        <dbReference type="PROSITE" id="PS50191"/>
    </source>
</evidence>
<gene>
    <name evidence="3" type="ORF">MYCFIDRAFT_150569</name>
</gene>
<dbReference type="SUPFAM" id="SSF46938">
    <property type="entry name" value="CRAL/TRIO N-terminal domain"/>
    <property type="match status" value="1"/>
</dbReference>
<sequence length="432" mass="47890">MAEISSQAAGHNGTILKEKGIAEQDLTRAPNGVASPAESSRPQSFVSASASFQSTSETPASSAIDTSAEAEAGREVEDWLPPTTAPQKTPIPRPAASSKPSTPAQLTPEQQTKYSTVLAQVSQWQAVPTSTAKGAPDAPLKDHERMFLTRECILRYLRATKWNTKDALSRLQGTLSWRREYGADAFTHDYISPENETGKQIQLGFDNDQRPCLYLNPGRQNTKMSDRQIHHLSYMVDRTIDMMPPGVETNCLIINFKDSKAGNIPSVAQARAVLNILQTHNPERLGKALIRETPWYVNAFFKLISPFIDPVTREKMKFNEDMTAYVPKTQLWDEHGGDVKFEYDHAVYWPAFDEACTTRREAYKRRWEEGGKRIGEYEDYLRGGSALSLQQQRRQQQNAAKENATPAGSVVATPAAEKGADEAAAGMGNLKV</sequence>
<dbReference type="VEuPathDB" id="FungiDB:MYCFIDRAFT_150569"/>
<dbReference type="KEGG" id="pfj:MYCFIDRAFT_150569"/>
<dbReference type="InterPro" id="IPR036865">
    <property type="entry name" value="CRAL-TRIO_dom_sf"/>
</dbReference>
<feature type="compositionally biased region" description="Polar residues" evidence="1">
    <location>
        <begin position="98"/>
        <end position="112"/>
    </location>
</feature>
<feature type="region of interest" description="Disordered" evidence="1">
    <location>
        <begin position="1"/>
        <end position="112"/>
    </location>
</feature>
<organism evidence="3 4">
    <name type="scientific">Pseudocercospora fijiensis (strain CIRAD86)</name>
    <name type="common">Black leaf streak disease fungus</name>
    <name type="synonym">Mycosphaerella fijiensis</name>
    <dbReference type="NCBI Taxonomy" id="383855"/>
    <lineage>
        <taxon>Eukaryota</taxon>
        <taxon>Fungi</taxon>
        <taxon>Dikarya</taxon>
        <taxon>Ascomycota</taxon>
        <taxon>Pezizomycotina</taxon>
        <taxon>Dothideomycetes</taxon>
        <taxon>Dothideomycetidae</taxon>
        <taxon>Mycosphaerellales</taxon>
        <taxon>Mycosphaerellaceae</taxon>
        <taxon>Pseudocercospora</taxon>
    </lineage>
</organism>
<dbReference type="RefSeq" id="XP_007923069.1">
    <property type="nucleotide sequence ID" value="XM_007924878.1"/>
</dbReference>
<dbReference type="SMART" id="SM00516">
    <property type="entry name" value="SEC14"/>
    <property type="match status" value="1"/>
</dbReference>